<dbReference type="CDD" id="cd22191">
    <property type="entry name" value="DPBB_RlpA_EXP_N-like"/>
    <property type="match status" value="1"/>
</dbReference>
<evidence type="ECO:0000313" key="2">
    <source>
        <dbReference type="Proteomes" id="UP000807306"/>
    </source>
</evidence>
<proteinExistence type="predicted"/>
<dbReference type="OrthoDB" id="623670at2759"/>
<gene>
    <name evidence="1" type="ORF">CPB83DRAFT_765588</name>
</gene>
<evidence type="ECO:0000313" key="1">
    <source>
        <dbReference type="EMBL" id="KAF9529138.1"/>
    </source>
</evidence>
<sequence length="82" mass="9105">ACGGWSVSTDHVVALSPQRYWSGGGTKCWSLIRVYYQGRYVDARVVDLCETCQGDSIDLAISAFEVLAHGYIGELLVGWEYR</sequence>
<dbReference type="SUPFAM" id="SSF50685">
    <property type="entry name" value="Barwin-like endoglucanases"/>
    <property type="match status" value="1"/>
</dbReference>
<reference evidence="1" key="1">
    <citation type="submission" date="2020-11" db="EMBL/GenBank/DDBJ databases">
        <authorList>
            <consortium name="DOE Joint Genome Institute"/>
            <person name="Ahrendt S."/>
            <person name="Riley R."/>
            <person name="Andreopoulos W."/>
            <person name="Labutti K."/>
            <person name="Pangilinan J."/>
            <person name="Ruiz-Duenas F.J."/>
            <person name="Barrasa J.M."/>
            <person name="Sanchez-Garcia M."/>
            <person name="Camarero S."/>
            <person name="Miyauchi S."/>
            <person name="Serrano A."/>
            <person name="Linde D."/>
            <person name="Babiker R."/>
            <person name="Drula E."/>
            <person name="Ayuso-Fernandez I."/>
            <person name="Pacheco R."/>
            <person name="Padilla G."/>
            <person name="Ferreira P."/>
            <person name="Barriuso J."/>
            <person name="Kellner H."/>
            <person name="Castanera R."/>
            <person name="Alfaro M."/>
            <person name="Ramirez L."/>
            <person name="Pisabarro A.G."/>
            <person name="Kuo A."/>
            <person name="Tritt A."/>
            <person name="Lipzen A."/>
            <person name="He G."/>
            <person name="Yan M."/>
            <person name="Ng V."/>
            <person name="Cullen D."/>
            <person name="Martin F."/>
            <person name="Rosso M.-N."/>
            <person name="Henrissat B."/>
            <person name="Hibbett D."/>
            <person name="Martinez A.T."/>
            <person name="Grigoriev I.V."/>
        </authorList>
    </citation>
    <scope>NUCLEOTIDE SEQUENCE</scope>
    <source>
        <strain evidence="1">CBS 506.95</strain>
    </source>
</reference>
<comment type="caution">
    <text evidence="1">The sequence shown here is derived from an EMBL/GenBank/DDBJ whole genome shotgun (WGS) entry which is preliminary data.</text>
</comment>
<accession>A0A9P6EHT3</accession>
<dbReference type="Gene3D" id="2.40.40.10">
    <property type="entry name" value="RlpA-like domain"/>
    <property type="match status" value="1"/>
</dbReference>
<dbReference type="AlphaFoldDB" id="A0A9P6EHT3"/>
<keyword evidence="2" id="KW-1185">Reference proteome</keyword>
<dbReference type="Proteomes" id="UP000807306">
    <property type="component" value="Unassembled WGS sequence"/>
</dbReference>
<dbReference type="EMBL" id="MU157848">
    <property type="protein sequence ID" value="KAF9529138.1"/>
    <property type="molecule type" value="Genomic_DNA"/>
</dbReference>
<dbReference type="InterPro" id="IPR036908">
    <property type="entry name" value="RlpA-like_sf"/>
</dbReference>
<protein>
    <submittedName>
        <fullName evidence="1">Uncharacterized protein</fullName>
    </submittedName>
</protein>
<organism evidence="1 2">
    <name type="scientific">Crepidotus variabilis</name>
    <dbReference type="NCBI Taxonomy" id="179855"/>
    <lineage>
        <taxon>Eukaryota</taxon>
        <taxon>Fungi</taxon>
        <taxon>Dikarya</taxon>
        <taxon>Basidiomycota</taxon>
        <taxon>Agaricomycotina</taxon>
        <taxon>Agaricomycetes</taxon>
        <taxon>Agaricomycetidae</taxon>
        <taxon>Agaricales</taxon>
        <taxon>Agaricineae</taxon>
        <taxon>Crepidotaceae</taxon>
        <taxon>Crepidotus</taxon>
    </lineage>
</organism>
<name>A0A9P6EHT3_9AGAR</name>
<feature type="non-terminal residue" evidence="1">
    <location>
        <position position="1"/>
    </location>
</feature>